<dbReference type="OrthoDB" id="9803155at2"/>
<dbReference type="SUPFAM" id="SSF53633">
    <property type="entry name" value="Carbamate kinase-like"/>
    <property type="match status" value="1"/>
</dbReference>
<dbReference type="PIRSF" id="PIRSF000728">
    <property type="entry name" value="NAGK"/>
    <property type="match status" value="1"/>
</dbReference>
<keyword evidence="2 9" id="KW-0055">Arginine biosynthesis</keyword>
<dbReference type="InterPro" id="IPR004662">
    <property type="entry name" value="AcgluKinase_fam"/>
</dbReference>
<evidence type="ECO:0000313" key="12">
    <source>
        <dbReference type="Proteomes" id="UP000029733"/>
    </source>
</evidence>
<dbReference type="InterPro" id="IPR001048">
    <property type="entry name" value="Asp/Glu/Uridylate_kinase"/>
</dbReference>
<dbReference type="EC" id="2.7.2.8" evidence="9"/>
<keyword evidence="12" id="KW-1185">Reference proteome</keyword>
<dbReference type="GO" id="GO:0003991">
    <property type="term" value="F:acetylglutamate kinase activity"/>
    <property type="evidence" value="ECO:0007669"/>
    <property type="project" value="UniProtKB-UniRule"/>
</dbReference>
<accession>A0A4U8TD48</accession>
<evidence type="ECO:0000256" key="3">
    <source>
        <dbReference type="ARBA" id="ARBA00022605"/>
    </source>
</evidence>
<keyword evidence="9" id="KW-0963">Cytoplasm</keyword>
<dbReference type="InterPro" id="IPR036393">
    <property type="entry name" value="AceGlu_kinase-like_sf"/>
</dbReference>
<comment type="catalytic activity">
    <reaction evidence="8 9">
        <text>N-acetyl-L-glutamate + ATP = N-acetyl-L-glutamyl 5-phosphate + ADP</text>
        <dbReference type="Rhea" id="RHEA:14629"/>
        <dbReference type="ChEBI" id="CHEBI:30616"/>
        <dbReference type="ChEBI" id="CHEBI:44337"/>
        <dbReference type="ChEBI" id="CHEBI:57936"/>
        <dbReference type="ChEBI" id="CHEBI:456216"/>
        <dbReference type="EC" id="2.7.2.8"/>
    </reaction>
</comment>
<keyword evidence="6 9" id="KW-0418">Kinase</keyword>
<feature type="domain" description="Aspartate/glutamate/uridylate kinase" evidence="10">
    <location>
        <begin position="25"/>
        <end position="260"/>
    </location>
</feature>
<feature type="site" description="Transition state stabilizer" evidence="9">
    <location>
        <position position="29"/>
    </location>
</feature>
<dbReference type="NCBIfam" id="TIGR00761">
    <property type="entry name" value="argB"/>
    <property type="match status" value="1"/>
</dbReference>
<evidence type="ECO:0000313" key="11">
    <source>
        <dbReference type="EMBL" id="TLD97584.1"/>
    </source>
</evidence>
<feature type="binding site" evidence="9">
    <location>
        <position position="181"/>
    </location>
    <ligand>
        <name>substrate</name>
    </ligand>
</feature>
<dbReference type="Gene3D" id="3.40.1160.10">
    <property type="entry name" value="Acetylglutamate kinase-like"/>
    <property type="match status" value="1"/>
</dbReference>
<keyword evidence="5 9" id="KW-0547">Nucleotide-binding</keyword>
<feature type="site" description="Transition state stabilizer" evidence="9">
    <location>
        <position position="241"/>
    </location>
</feature>
<evidence type="ECO:0000256" key="1">
    <source>
        <dbReference type="ARBA" id="ARBA00004828"/>
    </source>
</evidence>
<dbReference type="FunFam" id="3.40.1160.10:FF:000004">
    <property type="entry name" value="Acetylglutamate kinase"/>
    <property type="match status" value="1"/>
</dbReference>
<keyword evidence="3 9" id="KW-0028">Amino-acid biosynthesis</keyword>
<proteinExistence type="inferred from homology"/>
<dbReference type="RefSeq" id="WP_052057923.1">
    <property type="nucleotide sequence ID" value="NZ_JRPR02000001.1"/>
</dbReference>
<comment type="similarity">
    <text evidence="9">Belongs to the acetylglutamate kinase family. ArgB subfamily.</text>
</comment>
<dbReference type="Pfam" id="PF00696">
    <property type="entry name" value="AA_kinase"/>
    <property type="match status" value="1"/>
</dbReference>
<dbReference type="GO" id="GO:0042450">
    <property type="term" value="P:L-arginine biosynthetic process via ornithine"/>
    <property type="evidence" value="ECO:0007669"/>
    <property type="project" value="UniProtKB-UniRule"/>
</dbReference>
<dbReference type="InterPro" id="IPR037528">
    <property type="entry name" value="ArgB"/>
</dbReference>
<evidence type="ECO:0000256" key="5">
    <source>
        <dbReference type="ARBA" id="ARBA00022741"/>
    </source>
</evidence>
<dbReference type="GO" id="GO:0005737">
    <property type="term" value="C:cytoplasm"/>
    <property type="evidence" value="ECO:0007669"/>
    <property type="project" value="UniProtKB-SubCell"/>
</dbReference>
<feature type="binding site" evidence="9">
    <location>
        <position position="86"/>
    </location>
    <ligand>
        <name>substrate</name>
    </ligand>
</feature>
<keyword evidence="7 9" id="KW-0067">ATP-binding</keyword>
<dbReference type="PANTHER" id="PTHR23342:SF0">
    <property type="entry name" value="N-ACETYLGLUTAMATE SYNTHASE, MITOCHONDRIAL"/>
    <property type="match status" value="1"/>
</dbReference>
<comment type="subcellular location">
    <subcellularLocation>
        <location evidence="9">Cytoplasm</location>
    </subcellularLocation>
</comment>
<dbReference type="PANTHER" id="PTHR23342">
    <property type="entry name" value="N-ACETYLGLUTAMATE SYNTHASE"/>
    <property type="match status" value="1"/>
</dbReference>
<dbReference type="InterPro" id="IPR041727">
    <property type="entry name" value="NAGK-C"/>
</dbReference>
<dbReference type="GO" id="GO:0005524">
    <property type="term" value="F:ATP binding"/>
    <property type="evidence" value="ECO:0007669"/>
    <property type="project" value="UniProtKB-UniRule"/>
</dbReference>
<dbReference type="Proteomes" id="UP000029733">
    <property type="component" value="Unassembled WGS sequence"/>
</dbReference>
<evidence type="ECO:0000256" key="7">
    <source>
        <dbReference type="ARBA" id="ARBA00022840"/>
    </source>
</evidence>
<dbReference type="InterPro" id="IPR001057">
    <property type="entry name" value="Glu/AcGlu_kinase"/>
</dbReference>
<name>A0A4U8TD48_9HELI</name>
<dbReference type="EMBL" id="JRPR02000001">
    <property type="protein sequence ID" value="TLD97584.1"/>
    <property type="molecule type" value="Genomic_DNA"/>
</dbReference>
<evidence type="ECO:0000259" key="10">
    <source>
        <dbReference type="Pfam" id="PF00696"/>
    </source>
</evidence>
<sequence>MQKNAKVVKILLDSLPFIRIFRGQIVVIKYGGAAQSSIELKEKFALDIVMMYMLGIKPVIVHGGGKRINEILESMGIESKFINGYRVTCADSMRVVEMVLSGEINKELTAFLNFYGAKAVGISGKDAQLLQARAKDNGALGYTGEITAVNPSFLLDIINDGFVPIIAPIATGEGARHLGYNINADIAACHIAKALKAKKIIFLSDIAGVLDKNNALISSLNPSQIKQLEREGVISGGMIPKLEACVDCVENGVEKAHIIDGRVEHSLLLELFTTQGIGTEIYNNNASTDSINATESI</sequence>
<dbReference type="HAMAP" id="MF_00082">
    <property type="entry name" value="ArgB"/>
    <property type="match status" value="1"/>
</dbReference>
<evidence type="ECO:0000256" key="9">
    <source>
        <dbReference type="HAMAP-Rule" id="MF_00082"/>
    </source>
</evidence>
<feature type="binding site" evidence="9">
    <location>
        <begin position="64"/>
        <end position="65"/>
    </location>
    <ligand>
        <name>substrate</name>
    </ligand>
</feature>
<dbReference type="AlphaFoldDB" id="A0A4U8TD48"/>
<dbReference type="UniPathway" id="UPA00068">
    <property type="reaction ID" value="UER00107"/>
</dbReference>
<evidence type="ECO:0000256" key="4">
    <source>
        <dbReference type="ARBA" id="ARBA00022679"/>
    </source>
</evidence>
<protein>
    <recommendedName>
        <fullName evidence="9">Acetylglutamate kinase</fullName>
        <ecNumber evidence="9">2.7.2.8</ecNumber>
    </recommendedName>
    <alternativeName>
        <fullName evidence="9">N-acetyl-L-glutamate 5-phosphotransferase</fullName>
    </alternativeName>
    <alternativeName>
        <fullName evidence="9">NAG kinase</fullName>
        <shortName evidence="9">NAGK</shortName>
    </alternativeName>
</protein>
<comment type="function">
    <text evidence="9">Catalyzes the ATP-dependent phosphorylation of N-acetyl-L-glutamate.</text>
</comment>
<evidence type="ECO:0000256" key="2">
    <source>
        <dbReference type="ARBA" id="ARBA00022571"/>
    </source>
</evidence>
<dbReference type="CDD" id="cd04250">
    <property type="entry name" value="AAK_NAGK-C"/>
    <property type="match status" value="1"/>
</dbReference>
<comment type="caution">
    <text evidence="11">The sequence shown here is derived from an EMBL/GenBank/DDBJ whole genome shotgun (WGS) entry which is preliminary data.</text>
</comment>
<keyword evidence="4 9" id="KW-0808">Transferase</keyword>
<reference evidence="11 12" key="1">
    <citation type="journal article" date="2014" name="Genome Announc.">
        <title>Draft genome sequences of eight enterohepatic helicobacter species isolated from both laboratory and wild rodents.</title>
        <authorList>
            <person name="Sheh A."/>
            <person name="Shen Z."/>
            <person name="Fox J.G."/>
        </authorList>
    </citation>
    <scope>NUCLEOTIDE SEQUENCE [LARGE SCALE GENOMIC DNA]</scope>
    <source>
        <strain evidence="11 12">MIT 09-6949</strain>
    </source>
</reference>
<evidence type="ECO:0000256" key="8">
    <source>
        <dbReference type="ARBA" id="ARBA00048141"/>
    </source>
</evidence>
<organism evidence="11 12">
    <name type="scientific">Helicobacter jaachi</name>
    <dbReference type="NCBI Taxonomy" id="1677920"/>
    <lineage>
        <taxon>Bacteria</taxon>
        <taxon>Pseudomonadati</taxon>
        <taxon>Campylobacterota</taxon>
        <taxon>Epsilonproteobacteria</taxon>
        <taxon>Campylobacterales</taxon>
        <taxon>Helicobacteraceae</taxon>
        <taxon>Helicobacter</taxon>
    </lineage>
</organism>
<evidence type="ECO:0000256" key="6">
    <source>
        <dbReference type="ARBA" id="ARBA00022777"/>
    </source>
</evidence>
<comment type="pathway">
    <text evidence="1 9">Amino-acid biosynthesis; L-arginine biosynthesis; N(2)-acetyl-L-ornithine from L-glutamate: step 2/4.</text>
</comment>
<dbReference type="PRINTS" id="PR00474">
    <property type="entry name" value="GLU5KINASE"/>
</dbReference>
<gene>
    <name evidence="9 11" type="primary">argB</name>
    <name evidence="11" type="ORF">LS71_002220</name>
</gene>